<name>A0A8E2DH88_9APHY</name>
<evidence type="ECO:0000313" key="2">
    <source>
        <dbReference type="Proteomes" id="UP000250043"/>
    </source>
</evidence>
<dbReference type="AlphaFoldDB" id="A0A8E2DH88"/>
<protein>
    <recommendedName>
        <fullName evidence="3">Protein kinase domain-containing protein</fullName>
    </recommendedName>
</protein>
<accession>A0A8E2DH88</accession>
<keyword evidence="2" id="KW-1185">Reference proteome</keyword>
<dbReference type="SUPFAM" id="SSF56112">
    <property type="entry name" value="Protein kinase-like (PK-like)"/>
    <property type="match status" value="1"/>
</dbReference>
<reference evidence="1 2" key="1">
    <citation type="submission" date="2016-07" db="EMBL/GenBank/DDBJ databases">
        <title>Draft genome of the white-rot fungus Obba rivulosa 3A-2.</title>
        <authorList>
            <consortium name="DOE Joint Genome Institute"/>
            <person name="Miettinen O."/>
            <person name="Riley R."/>
            <person name="Acob R."/>
            <person name="Barry K."/>
            <person name="Cullen D."/>
            <person name="De Vries R."/>
            <person name="Hainaut M."/>
            <person name="Hatakka A."/>
            <person name="Henrissat B."/>
            <person name="Hilden K."/>
            <person name="Kuo R."/>
            <person name="Labutti K."/>
            <person name="Lipzen A."/>
            <person name="Makela M.R."/>
            <person name="Sandor L."/>
            <person name="Spatafora J.W."/>
            <person name="Grigoriev I.V."/>
            <person name="Hibbett D.S."/>
        </authorList>
    </citation>
    <scope>NUCLEOTIDE SEQUENCE [LARGE SCALE GENOMIC DNA]</scope>
    <source>
        <strain evidence="1 2">3A-2</strain>
    </source>
</reference>
<dbReference type="OrthoDB" id="5979581at2759"/>
<dbReference type="InterPro" id="IPR011009">
    <property type="entry name" value="Kinase-like_dom_sf"/>
</dbReference>
<feature type="non-terminal residue" evidence="1">
    <location>
        <position position="89"/>
    </location>
</feature>
<dbReference type="Gene3D" id="3.30.200.20">
    <property type="entry name" value="Phosphorylase Kinase, domain 1"/>
    <property type="match status" value="1"/>
</dbReference>
<gene>
    <name evidence="1" type="ORF">OBBRIDRAFT_705631</name>
</gene>
<sequence length="89" mass="10400">EHKALWKVRSADPNHPVFQHCPQLHGYFACDSDQGLRVYLVTNVHGLSLSELALLQPNRSFSLTQTERIVKRTLLALDYLHRRYEYVHT</sequence>
<proteinExistence type="predicted"/>
<evidence type="ECO:0000313" key="1">
    <source>
        <dbReference type="EMBL" id="OCH86817.1"/>
    </source>
</evidence>
<evidence type="ECO:0008006" key="3">
    <source>
        <dbReference type="Google" id="ProtNLM"/>
    </source>
</evidence>
<feature type="non-terminal residue" evidence="1">
    <location>
        <position position="1"/>
    </location>
</feature>
<organism evidence="1 2">
    <name type="scientific">Obba rivulosa</name>
    <dbReference type="NCBI Taxonomy" id="1052685"/>
    <lineage>
        <taxon>Eukaryota</taxon>
        <taxon>Fungi</taxon>
        <taxon>Dikarya</taxon>
        <taxon>Basidiomycota</taxon>
        <taxon>Agaricomycotina</taxon>
        <taxon>Agaricomycetes</taxon>
        <taxon>Polyporales</taxon>
        <taxon>Gelatoporiaceae</taxon>
        <taxon>Obba</taxon>
    </lineage>
</organism>
<dbReference type="Proteomes" id="UP000250043">
    <property type="component" value="Unassembled WGS sequence"/>
</dbReference>
<dbReference type="EMBL" id="KV722511">
    <property type="protein sequence ID" value="OCH86817.1"/>
    <property type="molecule type" value="Genomic_DNA"/>
</dbReference>
<dbReference type="Gene3D" id="1.10.510.10">
    <property type="entry name" value="Transferase(Phosphotransferase) domain 1"/>
    <property type="match status" value="1"/>
</dbReference>